<feature type="transmembrane region" description="Helical" evidence="1">
    <location>
        <begin position="88"/>
        <end position="109"/>
    </location>
</feature>
<feature type="domain" description="CAAX prenyl protease 2/Lysostaphin resistance protein A-like" evidence="2">
    <location>
        <begin position="167"/>
        <end position="259"/>
    </location>
</feature>
<dbReference type="GO" id="GO:0080120">
    <property type="term" value="P:CAAX-box protein maturation"/>
    <property type="evidence" value="ECO:0007669"/>
    <property type="project" value="UniProtKB-ARBA"/>
</dbReference>
<feature type="transmembrane region" description="Helical" evidence="1">
    <location>
        <begin position="224"/>
        <end position="242"/>
    </location>
</feature>
<feature type="transmembrane region" description="Helical" evidence="1">
    <location>
        <begin position="163"/>
        <end position="184"/>
    </location>
</feature>
<dbReference type="GO" id="GO:0004175">
    <property type="term" value="F:endopeptidase activity"/>
    <property type="evidence" value="ECO:0007669"/>
    <property type="project" value="UniProtKB-ARBA"/>
</dbReference>
<comment type="caution">
    <text evidence="3">The sequence shown here is derived from an EMBL/GenBank/DDBJ whole genome shotgun (WGS) entry which is preliminary data.</text>
</comment>
<evidence type="ECO:0000313" key="3">
    <source>
        <dbReference type="EMBL" id="TBT84240.1"/>
    </source>
</evidence>
<evidence type="ECO:0000256" key="1">
    <source>
        <dbReference type="SAM" id="Phobius"/>
    </source>
</evidence>
<dbReference type="AlphaFoldDB" id="A0A4Q9KCR5"/>
<feature type="transmembrane region" description="Helical" evidence="1">
    <location>
        <begin position="283"/>
        <end position="303"/>
    </location>
</feature>
<organism evidence="3 4">
    <name type="scientific">Propioniciclava sinopodophylli</name>
    <dbReference type="NCBI Taxonomy" id="1837344"/>
    <lineage>
        <taxon>Bacteria</taxon>
        <taxon>Bacillati</taxon>
        <taxon>Actinomycetota</taxon>
        <taxon>Actinomycetes</taxon>
        <taxon>Propionibacteriales</taxon>
        <taxon>Propionibacteriaceae</taxon>
        <taxon>Propioniciclava</taxon>
    </lineage>
</organism>
<accession>A0A4Q9KCR5</accession>
<keyword evidence="3" id="KW-0378">Hydrolase</keyword>
<feature type="transmembrane region" description="Helical" evidence="1">
    <location>
        <begin position="129"/>
        <end position="151"/>
    </location>
</feature>
<feature type="transmembrane region" description="Helical" evidence="1">
    <location>
        <begin position="249"/>
        <end position="268"/>
    </location>
</feature>
<reference evidence="3 4" key="1">
    <citation type="submission" date="2019-01" db="EMBL/GenBank/DDBJ databases">
        <title>Lactibacter flavus gen. nov., sp. nov., a novel bacterium of the family Propionibacteriaceae isolated from raw milk and dairy products.</title>
        <authorList>
            <person name="Huptas C."/>
            <person name="Wenning M."/>
            <person name="Breitenwieser F."/>
            <person name="Doll E."/>
            <person name="Von Neubeck M."/>
            <person name="Busse H.-J."/>
            <person name="Scherer S."/>
        </authorList>
    </citation>
    <scope>NUCLEOTIDE SEQUENCE [LARGE SCALE GENOMIC DNA]</scope>
    <source>
        <strain evidence="3 4">KCTC 33808</strain>
    </source>
</reference>
<dbReference type="InterPro" id="IPR003675">
    <property type="entry name" value="Rce1/LyrA-like_dom"/>
</dbReference>
<proteinExistence type="predicted"/>
<dbReference type="EMBL" id="SDMQ01000008">
    <property type="protein sequence ID" value="TBT84240.1"/>
    <property type="molecule type" value="Genomic_DNA"/>
</dbReference>
<feature type="transmembrane region" description="Helical" evidence="1">
    <location>
        <begin position="44"/>
        <end position="68"/>
    </location>
</feature>
<sequence>MTQLAYPPLDPRRLPVHLQPSLPVGEQDYYAFWRAPRYRWWKGLLAIALAGFAFLVASTILSFVGWAIDDVDWTVVATGALPPVGPGFFIANNIALALCIPFAGLSAWLCVQQRPGWLSSVEGGVRWGWLLLLLAVLLPLWAVVIGGLTLLGPLDDVRIRDHTLVMIVGILLTTPLQAAGEEYLIRGLLGRAVGSWFSSPVFGVVAGTIVTAAVFMAMHGADDPWLNAFYVVFAVVGSWVTWRTGGLEAAVALHVANNLTATAILPFIDFSDLFNREAGAGDASVLVNVGLLLAGAGVVELLMRRRRNLVIRSAPGRPQLDALAAPPPGFGGPLGGALPPW</sequence>
<evidence type="ECO:0000259" key="2">
    <source>
        <dbReference type="Pfam" id="PF02517"/>
    </source>
</evidence>
<dbReference type="Pfam" id="PF02517">
    <property type="entry name" value="Rce1-like"/>
    <property type="match status" value="1"/>
</dbReference>
<dbReference type="RefSeq" id="WP_131168169.1">
    <property type="nucleotide sequence ID" value="NZ_SDMQ01000008.1"/>
</dbReference>
<protein>
    <submittedName>
        <fullName evidence="3">CPBP family intramembrane metalloprotease</fullName>
    </submittedName>
</protein>
<dbReference type="GO" id="GO:0008237">
    <property type="term" value="F:metallopeptidase activity"/>
    <property type="evidence" value="ECO:0007669"/>
    <property type="project" value="UniProtKB-KW"/>
</dbReference>
<dbReference type="GO" id="GO:0006508">
    <property type="term" value="P:proteolysis"/>
    <property type="evidence" value="ECO:0007669"/>
    <property type="project" value="UniProtKB-KW"/>
</dbReference>
<keyword evidence="1" id="KW-1133">Transmembrane helix</keyword>
<keyword evidence="1" id="KW-0472">Membrane</keyword>
<dbReference type="OrthoDB" id="2680086at2"/>
<dbReference type="Proteomes" id="UP000292373">
    <property type="component" value="Unassembled WGS sequence"/>
</dbReference>
<gene>
    <name evidence="3" type="ORF">ET989_08785</name>
</gene>
<keyword evidence="3" id="KW-0645">Protease</keyword>
<feature type="transmembrane region" description="Helical" evidence="1">
    <location>
        <begin position="196"/>
        <end position="218"/>
    </location>
</feature>
<evidence type="ECO:0000313" key="4">
    <source>
        <dbReference type="Proteomes" id="UP000292373"/>
    </source>
</evidence>
<name>A0A4Q9KCR5_9ACTN</name>
<keyword evidence="4" id="KW-1185">Reference proteome</keyword>
<keyword evidence="3" id="KW-0482">Metalloprotease</keyword>
<keyword evidence="1" id="KW-0812">Transmembrane</keyword>